<sequence length="87" mass="10458">MFFKNNKIDVEQDELIKFLKNKLPEYMIPFEFVIVGEMPLNKNGKIDRKELRKLIEDMIIKILVMIAKVLKVIIFRKMINFLIVNFL</sequence>
<evidence type="ECO:0000313" key="5">
    <source>
        <dbReference type="Proteomes" id="UP000250070"/>
    </source>
</evidence>
<proteinExistence type="predicted"/>
<dbReference type="EMBL" id="UATM01000027">
    <property type="protein sequence ID" value="SPY43647.1"/>
    <property type="molecule type" value="Genomic_DNA"/>
</dbReference>
<organism evidence="4 5">
    <name type="scientific">Peptoniphilus harei</name>
    <dbReference type="NCBI Taxonomy" id="54005"/>
    <lineage>
        <taxon>Bacteria</taxon>
        <taxon>Bacillati</taxon>
        <taxon>Bacillota</taxon>
        <taxon>Tissierellia</taxon>
        <taxon>Tissierellales</taxon>
        <taxon>Peptoniphilaceae</taxon>
        <taxon>Peptoniphilus</taxon>
    </lineage>
</organism>
<keyword evidence="3" id="KW-0472">Membrane</keyword>
<dbReference type="InterPro" id="IPR045851">
    <property type="entry name" value="AMP-bd_C_sf"/>
</dbReference>
<evidence type="ECO:0000313" key="4">
    <source>
        <dbReference type="EMBL" id="SPY43647.1"/>
    </source>
</evidence>
<dbReference type="Proteomes" id="UP000250070">
    <property type="component" value="Unassembled WGS sequence"/>
</dbReference>
<evidence type="ECO:0000256" key="2">
    <source>
        <dbReference type="ARBA" id="ARBA00022553"/>
    </source>
</evidence>
<keyword evidence="1" id="KW-0596">Phosphopantetheine</keyword>
<protein>
    <submittedName>
        <fullName evidence="4">Linear gramicidin synthase subunit D</fullName>
    </submittedName>
</protein>
<evidence type="ECO:0000256" key="3">
    <source>
        <dbReference type="SAM" id="Phobius"/>
    </source>
</evidence>
<keyword evidence="3" id="KW-1133">Transmembrane helix</keyword>
<keyword evidence="2" id="KW-0597">Phosphoprotein</keyword>
<reference evidence="4 5" key="1">
    <citation type="submission" date="2018-06" db="EMBL/GenBank/DDBJ databases">
        <authorList>
            <consortium name="Pathogen Informatics"/>
            <person name="Doyle S."/>
        </authorList>
    </citation>
    <scope>NUCLEOTIDE SEQUENCE [LARGE SCALE GENOMIC DNA]</scope>
    <source>
        <strain evidence="4 5">NCTC13076</strain>
    </source>
</reference>
<dbReference type="PANTHER" id="PTHR44845:SF6">
    <property type="entry name" value="BETA-ALANINE-ACTIVATING ENZYME"/>
    <property type="match status" value="1"/>
</dbReference>
<accession>A0A2X1XJU8</accession>
<dbReference type="SUPFAM" id="SSF56801">
    <property type="entry name" value="Acetyl-CoA synthetase-like"/>
    <property type="match status" value="1"/>
</dbReference>
<feature type="transmembrane region" description="Helical" evidence="3">
    <location>
        <begin position="58"/>
        <end position="79"/>
    </location>
</feature>
<dbReference type="Gene3D" id="3.30.300.30">
    <property type="match status" value="1"/>
</dbReference>
<dbReference type="PANTHER" id="PTHR44845">
    <property type="entry name" value="CARRIER DOMAIN-CONTAINING PROTEIN"/>
    <property type="match status" value="1"/>
</dbReference>
<dbReference type="OrthoDB" id="9778383at2"/>
<gene>
    <name evidence="4" type="primary">lgrD</name>
    <name evidence="4" type="ORF">NCTC13076_00314</name>
</gene>
<dbReference type="AlphaFoldDB" id="A0A2X1XJU8"/>
<evidence type="ECO:0000256" key="1">
    <source>
        <dbReference type="ARBA" id="ARBA00022450"/>
    </source>
</evidence>
<dbReference type="RefSeq" id="WP_112889281.1">
    <property type="nucleotide sequence ID" value="NZ_UATM01000027.1"/>
</dbReference>
<keyword evidence="3" id="KW-0812">Transmembrane</keyword>
<name>A0A2X1XJU8_9FIRM</name>